<feature type="repeat" description="WD" evidence="3">
    <location>
        <begin position="808"/>
        <end position="842"/>
    </location>
</feature>
<reference evidence="7" key="1">
    <citation type="journal article" date="2011" name="BMC Genomics">
        <title>Complete genome sequence of the filamentous anoxygenic phototrophic bacterium Chloroflexus aurantiacus.</title>
        <authorList>
            <person name="Tang K.H."/>
            <person name="Barry K."/>
            <person name="Chertkov O."/>
            <person name="Dalin E."/>
            <person name="Han C.S."/>
            <person name="Hauser L.J."/>
            <person name="Honchak B.M."/>
            <person name="Karbach L.E."/>
            <person name="Land M.L."/>
            <person name="Lapidus A."/>
            <person name="Larimer F.W."/>
            <person name="Mikhailova N."/>
            <person name="Pitluck S."/>
            <person name="Pierson B.K."/>
            <person name="Blankenship R.E."/>
        </authorList>
    </citation>
    <scope>NUCLEOTIDE SEQUENCE [LARGE SCALE GENOMIC DNA]</scope>
    <source>
        <strain evidence="7">ATCC 29366 / DSM 635 / J-10-fl</strain>
    </source>
</reference>
<name>A9WF92_CHLAA</name>
<dbReference type="InterPro" id="IPR050505">
    <property type="entry name" value="WDR55/POC1"/>
</dbReference>
<keyword evidence="1 3" id="KW-0853">WD repeat</keyword>
<dbReference type="AlphaFoldDB" id="A9WF92"/>
<dbReference type="Pfam" id="PF00400">
    <property type="entry name" value="WD40"/>
    <property type="match status" value="6"/>
</dbReference>
<dbReference type="SMART" id="SM00320">
    <property type="entry name" value="WD40"/>
    <property type="match status" value="9"/>
</dbReference>
<dbReference type="Gene3D" id="3.40.50.300">
    <property type="entry name" value="P-loop containing nucleotide triphosphate hydrolases"/>
    <property type="match status" value="1"/>
</dbReference>
<feature type="repeat" description="WD" evidence="3">
    <location>
        <begin position="654"/>
        <end position="686"/>
    </location>
</feature>
<keyword evidence="4" id="KW-0472">Membrane</keyword>
<evidence type="ECO:0000256" key="3">
    <source>
        <dbReference type="PROSITE-ProRule" id="PRU00221"/>
    </source>
</evidence>
<keyword evidence="7" id="KW-1185">Reference proteome</keyword>
<dbReference type="PATRIC" id="fig|324602.8.peg.3238"/>
<dbReference type="EMBL" id="CP000909">
    <property type="protein sequence ID" value="ABY36076.1"/>
    <property type="molecule type" value="Genomic_DNA"/>
</dbReference>
<feature type="domain" description="Novel STAND NTPase 1" evidence="5">
    <location>
        <begin position="6"/>
        <end position="372"/>
    </location>
</feature>
<keyword evidence="4" id="KW-0812">Transmembrane</keyword>
<dbReference type="Gene3D" id="2.130.10.10">
    <property type="entry name" value="YVTN repeat-like/Quinoprotein amine dehydrogenase"/>
    <property type="match status" value="4"/>
</dbReference>
<organism evidence="6 7">
    <name type="scientific">Chloroflexus aurantiacus (strain ATCC 29366 / DSM 635 / J-10-fl)</name>
    <dbReference type="NCBI Taxonomy" id="324602"/>
    <lineage>
        <taxon>Bacteria</taxon>
        <taxon>Bacillati</taxon>
        <taxon>Chloroflexota</taxon>
        <taxon>Chloroflexia</taxon>
        <taxon>Chloroflexales</taxon>
        <taxon>Chloroflexineae</taxon>
        <taxon>Chloroflexaceae</taxon>
        <taxon>Chloroflexus</taxon>
    </lineage>
</organism>
<dbReference type="InterPro" id="IPR011047">
    <property type="entry name" value="Quinoprotein_ADH-like_sf"/>
</dbReference>
<proteinExistence type="predicted"/>
<evidence type="ECO:0000313" key="6">
    <source>
        <dbReference type="EMBL" id="ABY36076.1"/>
    </source>
</evidence>
<dbReference type="CDD" id="cd00200">
    <property type="entry name" value="WD40"/>
    <property type="match status" value="1"/>
</dbReference>
<dbReference type="PANTHER" id="PTHR44019">
    <property type="entry name" value="WD REPEAT-CONTAINING PROTEIN 55"/>
    <property type="match status" value="1"/>
</dbReference>
<dbReference type="SUPFAM" id="SSF52540">
    <property type="entry name" value="P-loop containing nucleoside triphosphate hydrolases"/>
    <property type="match status" value="1"/>
</dbReference>
<dbReference type="PANTHER" id="PTHR44019:SF8">
    <property type="entry name" value="POC1 CENTRIOLAR PROTEIN HOMOLOG"/>
    <property type="match status" value="1"/>
</dbReference>
<dbReference type="SUPFAM" id="SSF101908">
    <property type="entry name" value="Putative isomerase YbhE"/>
    <property type="match status" value="1"/>
</dbReference>
<dbReference type="Pfam" id="PF20703">
    <property type="entry name" value="nSTAND1"/>
    <property type="match status" value="1"/>
</dbReference>
<sequence length="1161" mass="127421">MLQQNPYLGPRAFTREHRLYGRDREVRDLTSLLVAERIVLLYSPSGAGKSSLIQAALIPALEARQFRVLPIVRVGLALPDDIPPGVNRYLAAAALSIGGDEAIDRSLADLIVPSDQSEMDDTVIIFDQFEELLTVDPLDRAAKVAFCQTIGDLLRKHRNVWALFAIREDYLAPLMEYAYLLPSRFRTTFRLDLLGPEAALAAIRQPALALGVEFDQVAAQTLVDDLRRSRVQLVSDQIGTMLGSTVEPVQLQVVCYRLWQRLFPDGAPTGAVINAAALRTVGSVDAALADYYAERVAAAAATSGVRERVIRDWFDQQLITATGIRNQVLRGEDTTAGLPNQALLPLIDAYLIRAEQRRNFIWYELAHDRLIEPVRQNNAAWREQLSPFQRQAALWAATDRPESLLLHDDDLVAARNWVAAHPELVEQIDEEFLAACLARQAEIDTERRRERLIKQLGVVSAILAVVMFIAAAAAFFAYQEAERLSRLARIRELTAEAAVNLSVDPQLSLLLARQAVLIQREREEPVDLGAMAMLYRALATSRVRATFDLGAPVTALAVSQNERWWAAAVSPADDLAEVVLVERSTGQMQRLATFAINVSAIAFSPDGAKLAAVTWDGTILIWNTLSPDQPERLWHPLATQSIPPDDPLAVRFLAVAFSPDGQTLYTTGYDGWLRRWDLATRRQIVMGGIEGVPLRSLTIDPAGVRIAAASQEGQVLIWRMRDGELVGRAVLSGQPIAALAYTPAGTLALIEETRLIETNGEDSTVLTTFGTPLNDLYLSPDGFLALVAANDGNEYVISLSNGKIITVLRGHTDQISQTRWLPGGQEVVTASFDGTVRFWDVSDLQWFAPTALAADPQRGWVAVGGENGRIALFTRPNTPARPLLHHTAAIEMLAFSPDGRWLAAAGADAQVSVWDVASGRLQAVIEHRARVRNVAFSADGSLLLTSSRTQALLWQWQQSVTRPLTMLDLSDRFETVITGAALHPTQPLLAIVTRDGLVMVWNYRTAQTLVKTVDERANGQVRFNPQGTVVVSESNEGIILVRDSATLNQRDFPASHRGGIADFAFDPSGTLIATAGFDQTVKIWQFADGIEQMRMGVDGLPVAIGFSGPRELVAVSANGSVIRLPLNLDTALDLAVMRSRRPTADECVRYQLAREDASLCQ</sequence>
<dbReference type="Proteomes" id="UP000002008">
    <property type="component" value="Chromosome"/>
</dbReference>
<dbReference type="KEGG" id="cau:Caur_2875"/>
<dbReference type="HOGENOM" id="CLU_002352_0_2_0"/>
<dbReference type="EnsemblBacteria" id="ABY36076">
    <property type="protein sequence ID" value="ABY36076"/>
    <property type="gene ID" value="Caur_2875"/>
</dbReference>
<dbReference type="InterPro" id="IPR015943">
    <property type="entry name" value="WD40/YVTN_repeat-like_dom_sf"/>
</dbReference>
<dbReference type="RefSeq" id="WP_012258729.1">
    <property type="nucleotide sequence ID" value="NC_010175.1"/>
</dbReference>
<evidence type="ECO:0000256" key="1">
    <source>
        <dbReference type="ARBA" id="ARBA00022574"/>
    </source>
</evidence>
<dbReference type="InterPro" id="IPR049052">
    <property type="entry name" value="nSTAND1"/>
</dbReference>
<dbReference type="InterPro" id="IPR019775">
    <property type="entry name" value="WD40_repeat_CS"/>
</dbReference>
<keyword evidence="4" id="KW-1133">Transmembrane helix</keyword>
<protein>
    <submittedName>
        <fullName evidence="6">WD-40 repeat protein</fullName>
    </submittedName>
</protein>
<evidence type="ECO:0000313" key="7">
    <source>
        <dbReference type="Proteomes" id="UP000002008"/>
    </source>
</evidence>
<dbReference type="PROSITE" id="PS00678">
    <property type="entry name" value="WD_REPEATS_1"/>
    <property type="match status" value="2"/>
</dbReference>
<dbReference type="SUPFAM" id="SSF82171">
    <property type="entry name" value="DPP6 N-terminal domain-like"/>
    <property type="match status" value="1"/>
</dbReference>
<feature type="repeat" description="WD" evidence="3">
    <location>
        <begin position="883"/>
        <end position="924"/>
    </location>
</feature>
<dbReference type="PROSITE" id="PS50082">
    <property type="entry name" value="WD_REPEATS_2"/>
    <property type="match status" value="5"/>
</dbReference>
<feature type="repeat" description="WD" evidence="3">
    <location>
        <begin position="598"/>
        <end position="623"/>
    </location>
</feature>
<dbReference type="SUPFAM" id="SSF50998">
    <property type="entry name" value="Quinoprotein alcohol dehydrogenase-like"/>
    <property type="match status" value="1"/>
</dbReference>
<feature type="transmembrane region" description="Helical" evidence="4">
    <location>
        <begin position="456"/>
        <end position="478"/>
    </location>
</feature>
<dbReference type="InParanoid" id="A9WF92"/>
<feature type="repeat" description="WD" evidence="3">
    <location>
        <begin position="1053"/>
        <end position="1094"/>
    </location>
</feature>
<dbReference type="PROSITE" id="PS50294">
    <property type="entry name" value="WD_REPEATS_REGION"/>
    <property type="match status" value="4"/>
</dbReference>
<accession>A9WF92</accession>
<dbReference type="InterPro" id="IPR001680">
    <property type="entry name" value="WD40_rpt"/>
</dbReference>
<dbReference type="STRING" id="324602.Caur_2875"/>
<keyword evidence="2" id="KW-0677">Repeat</keyword>
<dbReference type="InterPro" id="IPR027417">
    <property type="entry name" value="P-loop_NTPase"/>
</dbReference>
<evidence type="ECO:0000259" key="5">
    <source>
        <dbReference type="Pfam" id="PF20703"/>
    </source>
</evidence>
<dbReference type="eggNOG" id="COG2319">
    <property type="taxonomic scope" value="Bacteria"/>
</dbReference>
<evidence type="ECO:0000256" key="4">
    <source>
        <dbReference type="SAM" id="Phobius"/>
    </source>
</evidence>
<gene>
    <name evidence="6" type="ordered locus">Caur_2875</name>
</gene>
<dbReference type="eggNOG" id="COG1672">
    <property type="taxonomic scope" value="Bacteria"/>
</dbReference>
<evidence type="ECO:0000256" key="2">
    <source>
        <dbReference type="ARBA" id="ARBA00022737"/>
    </source>
</evidence>